<keyword evidence="6" id="KW-0503">Monooxygenase</keyword>
<dbReference type="PANTHER" id="PTHR11473:SF15">
    <property type="entry name" value="TYROSINE 3-MONOOXYGENASE"/>
    <property type="match status" value="1"/>
</dbReference>
<protein>
    <submittedName>
        <fullName evidence="9">(pine wood nematode) hypothetical protein</fullName>
    </submittedName>
    <submittedName>
        <fullName evidence="12">BH4_AAA_HYDROXYL_2 domain-containing protein</fullName>
    </submittedName>
</protein>
<evidence type="ECO:0000256" key="4">
    <source>
        <dbReference type="ARBA" id="ARBA00023002"/>
    </source>
</evidence>
<dbReference type="InterPro" id="IPR001273">
    <property type="entry name" value="ArAA_hydroxylase"/>
</dbReference>
<dbReference type="SMR" id="A0A1I7SSA4"/>
<evidence type="ECO:0000313" key="11">
    <source>
        <dbReference type="Proteomes" id="UP000659654"/>
    </source>
</evidence>
<dbReference type="InterPro" id="IPR036951">
    <property type="entry name" value="ArAA_hydroxylase_sf"/>
</dbReference>
<evidence type="ECO:0000313" key="9">
    <source>
        <dbReference type="EMBL" id="CAD5215741.1"/>
    </source>
</evidence>
<feature type="binding site" evidence="7">
    <location>
        <position position="318"/>
    </location>
    <ligand>
        <name>Fe cation</name>
        <dbReference type="ChEBI" id="CHEBI:24875"/>
    </ligand>
</feature>
<dbReference type="WBParaSite" id="BXY_1592100.1">
    <property type="protein sequence ID" value="BXY_1592100.1"/>
    <property type="gene ID" value="BXY_1592100"/>
</dbReference>
<dbReference type="SUPFAM" id="SSF56534">
    <property type="entry name" value="Aromatic aminoacid monoxygenases, catalytic and oligomerization domains"/>
    <property type="match status" value="1"/>
</dbReference>
<dbReference type="AlphaFoldDB" id="A0A1I7SSA4"/>
<dbReference type="GO" id="GO:0030424">
    <property type="term" value="C:axon"/>
    <property type="evidence" value="ECO:0007669"/>
    <property type="project" value="TreeGrafter"/>
</dbReference>
<keyword evidence="5 7" id="KW-0408">Iron</keyword>
<feature type="binding site" evidence="7">
    <location>
        <position position="323"/>
    </location>
    <ligand>
        <name>Fe cation</name>
        <dbReference type="ChEBI" id="CHEBI:24875"/>
    </ligand>
</feature>
<dbReference type="GO" id="GO:0005737">
    <property type="term" value="C:cytoplasm"/>
    <property type="evidence" value="ECO:0007669"/>
    <property type="project" value="TreeGrafter"/>
</dbReference>
<evidence type="ECO:0000256" key="7">
    <source>
        <dbReference type="PIRSR" id="PIRSR601273-2"/>
    </source>
</evidence>
<evidence type="ECO:0000256" key="1">
    <source>
        <dbReference type="ARBA" id="ARBA00001954"/>
    </source>
</evidence>
<dbReference type="PANTHER" id="PTHR11473">
    <property type="entry name" value="AROMATIC AMINO ACID HYDROXYLASE"/>
    <property type="match status" value="1"/>
</dbReference>
<dbReference type="PROSITE" id="PS51410">
    <property type="entry name" value="BH4_AAA_HYDROXYL_2"/>
    <property type="match status" value="1"/>
</dbReference>
<sequence length="484" mass="55665">MTSKFGRRDSLVKQASLDRIQIEGIKRQNTIRHRRELEKSILAKQLLNRLNDDSIELVKSAEDQEKLKLSVLINSSADSRDVLVSTIQRLLASGVEVEHVETRPDLAEPGELELFAQTTGYKAQFIEAFTKLSIEKPVERIVLKKTEPISDIWYPKHISDLDNCAHVIVKYEPTEDPKHPGYGDKDYIARRAQLNAIANSYKHGQPMPFIEYTEKENETWKQSYSQLKLLRESHTCIEYQRNVQKMEEEGVITLDRIPQLSELNKYVQKRTGFQLRPCGGLLSARDFLASLAFRTFQATLYVRHHSKPHHCPEPDVIHEILGHVPMFADPNMAQLSHEIGLLSLGASDEQIERLSTVYWFIVEFGLCKQDDGYRAIGAGLISAFGELQHACSNVPQHEEFDPKVVALKTYEDSDYQPLYFVAHSIMDAMQKLRKYAQDLPKTQYFTYDPYSQTVIARTPKEKLKSDIEELTERMESLKNELKNL</sequence>
<dbReference type="Gene3D" id="1.10.800.10">
    <property type="entry name" value="Aromatic amino acid hydroxylase"/>
    <property type="match status" value="1"/>
</dbReference>
<reference evidence="9" key="2">
    <citation type="submission" date="2020-09" db="EMBL/GenBank/DDBJ databases">
        <authorList>
            <person name="Kikuchi T."/>
        </authorList>
    </citation>
    <scope>NUCLEOTIDE SEQUENCE</scope>
    <source>
        <strain evidence="9">Ka4C1</strain>
    </source>
</reference>
<reference evidence="12" key="1">
    <citation type="submission" date="2016-11" db="UniProtKB">
        <authorList>
            <consortium name="WormBaseParasite"/>
        </authorList>
    </citation>
    <scope>IDENTIFICATION</scope>
</reference>
<evidence type="ECO:0000256" key="2">
    <source>
        <dbReference type="ARBA" id="ARBA00009712"/>
    </source>
</evidence>
<dbReference type="Proteomes" id="UP000582659">
    <property type="component" value="Unassembled WGS sequence"/>
</dbReference>
<evidence type="ECO:0000313" key="12">
    <source>
        <dbReference type="WBParaSite" id="BXY_1592100.1"/>
    </source>
</evidence>
<comment type="cofactor">
    <cofactor evidence="1 7">
        <name>Fe(2+)</name>
        <dbReference type="ChEBI" id="CHEBI:29033"/>
    </cofactor>
</comment>
<keyword evidence="3 7" id="KW-0479">Metal-binding</keyword>
<feature type="binding site" evidence="7">
    <location>
        <position position="363"/>
    </location>
    <ligand>
        <name>Fe cation</name>
        <dbReference type="ChEBI" id="CHEBI:24875"/>
    </ligand>
</feature>
<gene>
    <name evidence="9" type="ORF">BXYJ_LOCUS4181</name>
</gene>
<comment type="similarity">
    <text evidence="2">Belongs to the biopterin-dependent aromatic amino acid hydroxylase family.</text>
</comment>
<dbReference type="Proteomes" id="UP000095284">
    <property type="component" value="Unplaced"/>
</dbReference>
<feature type="domain" description="Biopterin-dependent aromatic amino acid hydroxylase family profile" evidence="8">
    <location>
        <begin position="139"/>
        <end position="484"/>
    </location>
</feature>
<dbReference type="InterPro" id="IPR018301">
    <property type="entry name" value="ArAA_hydroxylase_Fe/CU_BS"/>
</dbReference>
<dbReference type="GO" id="GO:0006585">
    <property type="term" value="P:dopamine biosynthetic process from tyrosine"/>
    <property type="evidence" value="ECO:0007669"/>
    <property type="project" value="TreeGrafter"/>
</dbReference>
<organism evidence="10 12">
    <name type="scientific">Bursaphelenchus xylophilus</name>
    <name type="common">Pinewood nematode worm</name>
    <name type="synonym">Aphelenchoides xylophilus</name>
    <dbReference type="NCBI Taxonomy" id="6326"/>
    <lineage>
        <taxon>Eukaryota</taxon>
        <taxon>Metazoa</taxon>
        <taxon>Ecdysozoa</taxon>
        <taxon>Nematoda</taxon>
        <taxon>Chromadorea</taxon>
        <taxon>Rhabditida</taxon>
        <taxon>Tylenchina</taxon>
        <taxon>Tylenchomorpha</taxon>
        <taxon>Aphelenchoidea</taxon>
        <taxon>Aphelenchoididae</taxon>
        <taxon>Bursaphelenchus</taxon>
    </lineage>
</organism>
<dbReference type="Proteomes" id="UP000659654">
    <property type="component" value="Unassembled WGS sequence"/>
</dbReference>
<proteinExistence type="inferred from homology"/>
<dbReference type="PRINTS" id="PR00372">
    <property type="entry name" value="FYWHYDRXLASE"/>
</dbReference>
<keyword evidence="11" id="KW-1185">Reference proteome</keyword>
<evidence type="ECO:0000256" key="6">
    <source>
        <dbReference type="ARBA" id="ARBA00023033"/>
    </source>
</evidence>
<dbReference type="InterPro" id="IPR036329">
    <property type="entry name" value="Aro-AA_hydroxylase_C_sf"/>
</dbReference>
<dbReference type="GO" id="GO:0004511">
    <property type="term" value="F:tyrosine 3-monooxygenase activity"/>
    <property type="evidence" value="ECO:0007669"/>
    <property type="project" value="TreeGrafter"/>
</dbReference>
<dbReference type="PROSITE" id="PS00367">
    <property type="entry name" value="BH4_AAA_HYDROXYL_1"/>
    <property type="match status" value="1"/>
</dbReference>
<dbReference type="EMBL" id="CAJFCV020000002">
    <property type="protein sequence ID" value="CAG9097823.1"/>
    <property type="molecule type" value="Genomic_DNA"/>
</dbReference>
<evidence type="ECO:0000256" key="5">
    <source>
        <dbReference type="ARBA" id="ARBA00023004"/>
    </source>
</evidence>
<dbReference type="GO" id="GO:0005506">
    <property type="term" value="F:iron ion binding"/>
    <property type="evidence" value="ECO:0007669"/>
    <property type="project" value="InterPro"/>
</dbReference>
<dbReference type="InterPro" id="IPR019774">
    <property type="entry name" value="Aromatic-AA_hydroxylase_C"/>
</dbReference>
<name>A0A1I7SSA4_BURXY</name>
<dbReference type="GO" id="GO:0043204">
    <property type="term" value="C:perikaryon"/>
    <property type="evidence" value="ECO:0007669"/>
    <property type="project" value="TreeGrafter"/>
</dbReference>
<keyword evidence="4" id="KW-0560">Oxidoreductase</keyword>
<dbReference type="OrthoDB" id="983542at2759"/>
<evidence type="ECO:0000259" key="8">
    <source>
        <dbReference type="PROSITE" id="PS51410"/>
    </source>
</evidence>
<accession>A0A1I7SSA4</accession>
<evidence type="ECO:0000313" key="10">
    <source>
        <dbReference type="Proteomes" id="UP000095284"/>
    </source>
</evidence>
<evidence type="ECO:0000256" key="3">
    <source>
        <dbReference type="ARBA" id="ARBA00022723"/>
    </source>
</evidence>
<dbReference type="eggNOG" id="KOG3820">
    <property type="taxonomic scope" value="Eukaryota"/>
</dbReference>
<dbReference type="EMBL" id="CAJFDI010000002">
    <property type="protein sequence ID" value="CAD5215741.1"/>
    <property type="molecule type" value="Genomic_DNA"/>
</dbReference>
<dbReference type="Pfam" id="PF00351">
    <property type="entry name" value="Biopterin_H"/>
    <property type="match status" value="1"/>
</dbReference>